<proteinExistence type="predicted"/>
<evidence type="ECO:0000313" key="1">
    <source>
        <dbReference type="EMBL" id="QKD43693.1"/>
    </source>
</evidence>
<name>A0A858ZSC2_9BURK</name>
<dbReference type="Proteomes" id="UP000500755">
    <property type="component" value="Chromosome"/>
</dbReference>
<reference evidence="1 2" key="1">
    <citation type="submission" date="2020-05" db="EMBL/GenBank/DDBJ databases">
        <title>Complete genome sequence of Alicycliphilus denitrificans DP3.</title>
        <authorList>
            <person name="Chen X."/>
        </authorList>
    </citation>
    <scope>NUCLEOTIDE SEQUENCE [LARGE SCALE GENOMIC DNA]</scope>
    <source>
        <strain evidence="1 2">DP3</strain>
    </source>
</reference>
<accession>A0A858ZSC2</accession>
<gene>
    <name evidence="1" type="ORF">HF896_08740</name>
</gene>
<organism evidence="1 2">
    <name type="scientific">Alicycliphilus denitrificans</name>
    <dbReference type="NCBI Taxonomy" id="179636"/>
    <lineage>
        <taxon>Bacteria</taxon>
        <taxon>Pseudomonadati</taxon>
        <taxon>Pseudomonadota</taxon>
        <taxon>Betaproteobacteria</taxon>
        <taxon>Burkholderiales</taxon>
        <taxon>Comamonadaceae</taxon>
        <taxon>Alicycliphilus</taxon>
    </lineage>
</organism>
<evidence type="ECO:0000313" key="2">
    <source>
        <dbReference type="Proteomes" id="UP000500755"/>
    </source>
</evidence>
<dbReference type="RefSeq" id="WP_168727828.1">
    <property type="nucleotide sequence ID" value="NZ_CP051298.1"/>
</dbReference>
<dbReference type="AlphaFoldDB" id="A0A858ZSC2"/>
<dbReference type="EMBL" id="CP051298">
    <property type="protein sequence ID" value="QKD43693.1"/>
    <property type="molecule type" value="Genomic_DNA"/>
</dbReference>
<protein>
    <submittedName>
        <fullName evidence="1">Uncharacterized protein</fullName>
    </submittedName>
</protein>
<sequence>MTPLAEPDLRRLAAEAAARPRCADCAGLQRPGWESISGATNTAHLECLGPLGTEADWDRLDEYHPHGTNLWSPDAPIALGWHPYTRCALWRCPRCPRCPRCAGAYLRYTEYGGYYEEERIRPLRSELIASLNPP</sequence>